<dbReference type="PANTHER" id="PTHR30514:SF18">
    <property type="entry name" value="RPIR-FAMILY TRANSCRIPTIONAL REGULATOR"/>
    <property type="match status" value="1"/>
</dbReference>
<dbReference type="InterPro" id="IPR046348">
    <property type="entry name" value="SIS_dom_sf"/>
</dbReference>
<proteinExistence type="predicted"/>
<reference evidence="6 7" key="1">
    <citation type="submission" date="2020-08" db="EMBL/GenBank/DDBJ databases">
        <title>Genomic Encyclopedia of Type Strains, Phase IV (KMG-IV): sequencing the most valuable type-strain genomes for metagenomic binning, comparative biology and taxonomic classification.</title>
        <authorList>
            <person name="Goeker M."/>
        </authorList>
    </citation>
    <scope>NUCLEOTIDE SEQUENCE [LARGE SCALE GENOMIC DNA]</scope>
    <source>
        <strain evidence="6 7">DSM 11805</strain>
    </source>
</reference>
<evidence type="ECO:0000256" key="3">
    <source>
        <dbReference type="ARBA" id="ARBA00023163"/>
    </source>
</evidence>
<dbReference type="SUPFAM" id="SSF53697">
    <property type="entry name" value="SIS domain"/>
    <property type="match status" value="1"/>
</dbReference>
<keyword evidence="2 6" id="KW-0238">DNA-binding</keyword>
<dbReference type="InterPro" id="IPR001347">
    <property type="entry name" value="SIS_dom"/>
</dbReference>
<dbReference type="InterPro" id="IPR035472">
    <property type="entry name" value="RpiR-like_SIS"/>
</dbReference>
<sequence length="273" mass="31445">MRIDYTHLTESQWKIANYIERHLEEVLLSTEQEIANKLGISIATVSRFWKAIGYQNLKAFKHDMKEELAVSPAGKIRNTGNNLSGGTFYLSVEKGVGLLQETMDHQNPKVFERSIDALMEANRIFILALGPAKGLAELLNYRMARYGKKIHLIQQHGHELFEEMIHFKKEDIIIIFAFTRLLPEAKVLLQYQREKHFQSILITDQLAARFSSSATYTLFASRGEANEFHSMLGPTILIENMILSLGLREKEENIKRLEKLAELRKKFSVDLPR</sequence>
<dbReference type="Pfam" id="PF01380">
    <property type="entry name" value="SIS"/>
    <property type="match status" value="1"/>
</dbReference>
<dbReference type="SUPFAM" id="SSF46689">
    <property type="entry name" value="Homeodomain-like"/>
    <property type="match status" value="1"/>
</dbReference>
<evidence type="ECO:0000256" key="1">
    <source>
        <dbReference type="ARBA" id="ARBA00023015"/>
    </source>
</evidence>
<feature type="domain" description="SIS" evidence="5">
    <location>
        <begin position="114"/>
        <end position="252"/>
    </location>
</feature>
<dbReference type="PROSITE" id="PS51071">
    <property type="entry name" value="HTH_RPIR"/>
    <property type="match status" value="1"/>
</dbReference>
<dbReference type="InterPro" id="IPR036388">
    <property type="entry name" value="WH-like_DNA-bd_sf"/>
</dbReference>
<dbReference type="InterPro" id="IPR009057">
    <property type="entry name" value="Homeodomain-like_sf"/>
</dbReference>
<dbReference type="InterPro" id="IPR047640">
    <property type="entry name" value="RpiR-like"/>
</dbReference>
<dbReference type="GO" id="GO:0003700">
    <property type="term" value="F:DNA-binding transcription factor activity"/>
    <property type="evidence" value="ECO:0007669"/>
    <property type="project" value="InterPro"/>
</dbReference>
<accession>A0A841RP79</accession>
<dbReference type="PROSITE" id="PS51464">
    <property type="entry name" value="SIS"/>
    <property type="match status" value="1"/>
</dbReference>
<evidence type="ECO:0000256" key="2">
    <source>
        <dbReference type="ARBA" id="ARBA00023125"/>
    </source>
</evidence>
<dbReference type="EMBL" id="JACHON010000004">
    <property type="protein sequence ID" value="MBB6512744.1"/>
    <property type="molecule type" value="Genomic_DNA"/>
</dbReference>
<keyword evidence="7" id="KW-1185">Reference proteome</keyword>
<dbReference type="Proteomes" id="UP000572212">
    <property type="component" value="Unassembled WGS sequence"/>
</dbReference>
<organism evidence="6 7">
    <name type="scientific">Gracilibacillus halotolerans</name>
    <dbReference type="NCBI Taxonomy" id="74386"/>
    <lineage>
        <taxon>Bacteria</taxon>
        <taxon>Bacillati</taxon>
        <taxon>Bacillota</taxon>
        <taxon>Bacilli</taxon>
        <taxon>Bacillales</taxon>
        <taxon>Bacillaceae</taxon>
        <taxon>Gracilibacillus</taxon>
    </lineage>
</organism>
<comment type="caution">
    <text evidence="6">The sequence shown here is derived from an EMBL/GenBank/DDBJ whole genome shotgun (WGS) entry which is preliminary data.</text>
</comment>
<dbReference type="PANTHER" id="PTHR30514">
    <property type="entry name" value="GLUCOKINASE"/>
    <property type="match status" value="1"/>
</dbReference>
<dbReference type="GO" id="GO:0003677">
    <property type="term" value="F:DNA binding"/>
    <property type="evidence" value="ECO:0007669"/>
    <property type="project" value="UniProtKB-KW"/>
</dbReference>
<evidence type="ECO:0000259" key="4">
    <source>
        <dbReference type="PROSITE" id="PS51071"/>
    </source>
</evidence>
<dbReference type="GO" id="GO:1901135">
    <property type="term" value="P:carbohydrate derivative metabolic process"/>
    <property type="evidence" value="ECO:0007669"/>
    <property type="project" value="InterPro"/>
</dbReference>
<dbReference type="Pfam" id="PF01418">
    <property type="entry name" value="HTH_6"/>
    <property type="match status" value="1"/>
</dbReference>
<evidence type="ECO:0000259" key="5">
    <source>
        <dbReference type="PROSITE" id="PS51464"/>
    </source>
</evidence>
<dbReference type="GO" id="GO:0097367">
    <property type="term" value="F:carbohydrate derivative binding"/>
    <property type="evidence" value="ECO:0007669"/>
    <property type="project" value="InterPro"/>
</dbReference>
<dbReference type="Gene3D" id="3.40.50.10490">
    <property type="entry name" value="Glucose-6-phosphate isomerase like protein, domain 1"/>
    <property type="match status" value="1"/>
</dbReference>
<gene>
    <name evidence="6" type="ORF">GGQ92_001530</name>
</gene>
<evidence type="ECO:0000313" key="6">
    <source>
        <dbReference type="EMBL" id="MBB6512744.1"/>
    </source>
</evidence>
<dbReference type="Gene3D" id="1.10.10.10">
    <property type="entry name" value="Winged helix-like DNA-binding domain superfamily/Winged helix DNA-binding domain"/>
    <property type="match status" value="1"/>
</dbReference>
<feature type="domain" description="HTH rpiR-type" evidence="4">
    <location>
        <begin position="1"/>
        <end position="71"/>
    </location>
</feature>
<dbReference type="InterPro" id="IPR000281">
    <property type="entry name" value="HTH_RpiR"/>
</dbReference>
<dbReference type="CDD" id="cd05013">
    <property type="entry name" value="SIS_RpiR"/>
    <property type="match status" value="1"/>
</dbReference>
<evidence type="ECO:0000313" key="7">
    <source>
        <dbReference type="Proteomes" id="UP000572212"/>
    </source>
</evidence>
<keyword evidence="1" id="KW-0805">Transcription regulation</keyword>
<protein>
    <submittedName>
        <fullName evidence="6">DNA-binding MurR/RpiR family transcriptional regulator</fullName>
    </submittedName>
</protein>
<dbReference type="AlphaFoldDB" id="A0A841RP79"/>
<keyword evidence="3" id="KW-0804">Transcription</keyword>
<dbReference type="RefSeq" id="WP_184246565.1">
    <property type="nucleotide sequence ID" value="NZ_BAAACU010000028.1"/>
</dbReference>
<name>A0A841RP79_9BACI</name>